<gene>
    <name evidence="2" type="ORF">MARGE09_P1709</name>
</gene>
<keyword evidence="1" id="KW-0472">Membrane</keyword>
<dbReference type="RefSeq" id="WP_236986975.1">
    <property type="nucleotide sequence ID" value="NZ_AP023086.1"/>
</dbReference>
<evidence type="ECO:0000313" key="3">
    <source>
        <dbReference type="Proteomes" id="UP001320119"/>
    </source>
</evidence>
<name>A0AAN1WH59_9GAMM</name>
<evidence type="ECO:0000256" key="1">
    <source>
        <dbReference type="SAM" id="Phobius"/>
    </source>
</evidence>
<organism evidence="2 3">
    <name type="scientific">Marinagarivorans cellulosilyticus</name>
    <dbReference type="NCBI Taxonomy" id="2721545"/>
    <lineage>
        <taxon>Bacteria</taxon>
        <taxon>Pseudomonadati</taxon>
        <taxon>Pseudomonadota</taxon>
        <taxon>Gammaproteobacteria</taxon>
        <taxon>Cellvibrionales</taxon>
        <taxon>Cellvibrionaceae</taxon>
        <taxon>Marinagarivorans</taxon>
    </lineage>
</organism>
<proteinExistence type="predicted"/>
<reference evidence="2 3" key="1">
    <citation type="journal article" date="2022" name="IScience">
        <title>An ultrasensitive nanofiber-based assay for enzymatic hydrolysis and deep-sea microbial degradation of cellulose.</title>
        <authorList>
            <person name="Tsudome M."/>
            <person name="Tachioka M."/>
            <person name="Miyazaki M."/>
            <person name="Uchimura K."/>
            <person name="Tsuda M."/>
            <person name="Takaki Y."/>
            <person name="Deguchi S."/>
        </authorList>
    </citation>
    <scope>NUCLEOTIDE SEQUENCE [LARGE SCALE GENOMIC DNA]</scope>
    <source>
        <strain evidence="2 3">GE09</strain>
    </source>
</reference>
<protein>
    <recommendedName>
        <fullName evidence="4">Energy transducer TonB</fullName>
    </recommendedName>
</protein>
<dbReference type="EMBL" id="AP023086">
    <property type="protein sequence ID" value="BCD97508.1"/>
    <property type="molecule type" value="Genomic_DNA"/>
</dbReference>
<dbReference type="Proteomes" id="UP001320119">
    <property type="component" value="Chromosome"/>
</dbReference>
<evidence type="ECO:0000313" key="2">
    <source>
        <dbReference type="EMBL" id="BCD97508.1"/>
    </source>
</evidence>
<keyword evidence="3" id="KW-1185">Reference proteome</keyword>
<keyword evidence="1" id="KW-1133">Transmembrane helix</keyword>
<sequence length="176" mass="20284">MPADTFWPLILSALQITLGGAIALITAWCIHRFKHKNENASPGERRLLILEEISREVGYVNHCFARYSALVIESTRFGKTWPNARKLELEKVNAELVEEFRKLADAEAKLLMLGEKTMEKTLRLYAAKIALFRKQVYVGRQDISEQEIGDLKATILTLREQFYDLLSRRYDRLLAA</sequence>
<dbReference type="KEGG" id="marq:MARGE09_P1709"/>
<feature type="transmembrane region" description="Helical" evidence="1">
    <location>
        <begin position="6"/>
        <end position="30"/>
    </location>
</feature>
<accession>A0AAN1WH59</accession>
<dbReference type="AlphaFoldDB" id="A0AAN1WH59"/>
<keyword evidence="1" id="KW-0812">Transmembrane</keyword>
<evidence type="ECO:0008006" key="4">
    <source>
        <dbReference type="Google" id="ProtNLM"/>
    </source>
</evidence>